<gene>
    <name evidence="1" type="ORF">S01H4_66773</name>
</gene>
<proteinExistence type="predicted"/>
<reference evidence="1" key="1">
    <citation type="journal article" date="2014" name="Front. Microbiol.">
        <title>High frequency of phylogenetically diverse reductive dehalogenase-homologous genes in deep subseafloor sedimentary metagenomes.</title>
        <authorList>
            <person name="Kawai M."/>
            <person name="Futagami T."/>
            <person name="Toyoda A."/>
            <person name="Takaki Y."/>
            <person name="Nishi S."/>
            <person name="Hori S."/>
            <person name="Arai W."/>
            <person name="Tsubouchi T."/>
            <person name="Morono Y."/>
            <person name="Uchiyama I."/>
            <person name="Ito T."/>
            <person name="Fujiyama A."/>
            <person name="Inagaki F."/>
            <person name="Takami H."/>
        </authorList>
    </citation>
    <scope>NUCLEOTIDE SEQUENCE</scope>
    <source>
        <strain evidence="1">Expedition CK06-06</strain>
    </source>
</reference>
<accession>X1E0M8</accession>
<evidence type="ECO:0000313" key="1">
    <source>
        <dbReference type="EMBL" id="GAH26836.1"/>
    </source>
</evidence>
<dbReference type="EMBL" id="BART01041543">
    <property type="protein sequence ID" value="GAH26836.1"/>
    <property type="molecule type" value="Genomic_DNA"/>
</dbReference>
<dbReference type="AlphaFoldDB" id="X1E0M8"/>
<dbReference type="InterPro" id="IPR029021">
    <property type="entry name" value="Prot-tyrosine_phosphatase-like"/>
</dbReference>
<feature type="non-terminal residue" evidence="1">
    <location>
        <position position="1"/>
    </location>
</feature>
<dbReference type="Gene3D" id="3.90.190.10">
    <property type="entry name" value="Protein tyrosine phosphatase superfamily"/>
    <property type="match status" value="1"/>
</dbReference>
<organism evidence="1">
    <name type="scientific">marine sediment metagenome</name>
    <dbReference type="NCBI Taxonomy" id="412755"/>
    <lineage>
        <taxon>unclassified sequences</taxon>
        <taxon>metagenomes</taxon>
        <taxon>ecological metagenomes</taxon>
    </lineage>
</organism>
<comment type="caution">
    <text evidence="1">The sequence shown here is derived from an EMBL/GenBank/DDBJ whole genome shotgun (WGS) entry which is preliminary data.</text>
</comment>
<name>X1E0M8_9ZZZZ</name>
<feature type="non-terminal residue" evidence="1">
    <location>
        <position position="61"/>
    </location>
</feature>
<protein>
    <submittedName>
        <fullName evidence="1">Uncharacterized protein</fullName>
    </submittedName>
</protein>
<sequence>VIPFEPYLIRKEKRNAKIAGIELIEIPMLPWVSSNEEAIKQIELIASESDNKKYYIHCYFG</sequence>